<dbReference type="Gene3D" id="3.30.200.20">
    <property type="entry name" value="Phosphorylase Kinase, domain 1"/>
    <property type="match status" value="1"/>
</dbReference>
<keyword evidence="24" id="KW-1185">Reference proteome</keyword>
<evidence type="ECO:0000256" key="19">
    <source>
        <dbReference type="ARBA" id="ARBA00074601"/>
    </source>
</evidence>
<evidence type="ECO:0000256" key="12">
    <source>
        <dbReference type="ARBA" id="ARBA00023136"/>
    </source>
</evidence>
<keyword evidence="3" id="KW-0723">Serine/threonine-protein kinase</keyword>
<dbReference type="GO" id="GO:0005524">
    <property type="term" value="F:ATP binding"/>
    <property type="evidence" value="ECO:0007669"/>
    <property type="project" value="UniProtKB-UniRule"/>
</dbReference>
<accession>A0A6P5RCJ0</accession>
<dbReference type="PROSITE" id="PS00107">
    <property type="entry name" value="PROTEIN_KINASE_ATP"/>
    <property type="match status" value="1"/>
</dbReference>
<keyword evidence="8 25" id="KW-0418">Kinase</keyword>
<feature type="compositionally biased region" description="Low complexity" evidence="22">
    <location>
        <begin position="63"/>
        <end position="77"/>
    </location>
</feature>
<dbReference type="KEGG" id="mcal:110312532"/>
<evidence type="ECO:0000256" key="4">
    <source>
        <dbReference type="ARBA" id="ARBA00022553"/>
    </source>
</evidence>
<comment type="catalytic activity">
    <reaction evidence="16">
        <text>L-seryl-[protein] + ATP = O-phospho-L-seryl-[protein] + ADP + H(+)</text>
        <dbReference type="Rhea" id="RHEA:17989"/>
        <dbReference type="Rhea" id="RHEA-COMP:9863"/>
        <dbReference type="Rhea" id="RHEA-COMP:11604"/>
        <dbReference type="ChEBI" id="CHEBI:15378"/>
        <dbReference type="ChEBI" id="CHEBI:29999"/>
        <dbReference type="ChEBI" id="CHEBI:30616"/>
        <dbReference type="ChEBI" id="CHEBI:83421"/>
        <dbReference type="ChEBI" id="CHEBI:456216"/>
        <dbReference type="EC" id="2.7.11.1"/>
    </reaction>
</comment>
<dbReference type="GO" id="GO:0110031">
    <property type="term" value="P:negative regulation of G2/MI transition of meiotic cell cycle"/>
    <property type="evidence" value="ECO:0007669"/>
    <property type="project" value="TreeGrafter"/>
</dbReference>
<dbReference type="InterPro" id="IPR011009">
    <property type="entry name" value="Kinase-like_dom_sf"/>
</dbReference>
<dbReference type="InterPro" id="IPR017441">
    <property type="entry name" value="Protein_kinase_ATP_BS"/>
</dbReference>
<evidence type="ECO:0000259" key="23">
    <source>
        <dbReference type="PROSITE" id="PS50011"/>
    </source>
</evidence>
<comment type="catalytic activity">
    <reaction evidence="15">
        <text>L-threonyl-[protein] + ATP = O-phospho-L-threonyl-[protein] + ADP + H(+)</text>
        <dbReference type="Rhea" id="RHEA:46608"/>
        <dbReference type="Rhea" id="RHEA-COMP:11060"/>
        <dbReference type="Rhea" id="RHEA-COMP:11605"/>
        <dbReference type="ChEBI" id="CHEBI:15378"/>
        <dbReference type="ChEBI" id="CHEBI:30013"/>
        <dbReference type="ChEBI" id="CHEBI:30616"/>
        <dbReference type="ChEBI" id="CHEBI:61977"/>
        <dbReference type="ChEBI" id="CHEBI:456216"/>
        <dbReference type="EC" id="2.7.11.1"/>
    </reaction>
</comment>
<evidence type="ECO:0000256" key="14">
    <source>
        <dbReference type="ARBA" id="ARBA00037982"/>
    </source>
</evidence>
<evidence type="ECO:0000256" key="9">
    <source>
        <dbReference type="ARBA" id="ARBA00022840"/>
    </source>
</evidence>
<comment type="subcellular location">
    <subcellularLocation>
        <location evidence="1">Golgi apparatus membrane</location>
        <topology evidence="1">Peripheral membrane protein</topology>
    </subcellularLocation>
</comment>
<evidence type="ECO:0000313" key="25">
    <source>
        <dbReference type="RefSeq" id="XP_021041859.1"/>
    </source>
</evidence>
<dbReference type="PROSITE" id="PS50011">
    <property type="entry name" value="PROTEIN_KINASE_DOM"/>
    <property type="match status" value="1"/>
</dbReference>
<evidence type="ECO:0000256" key="11">
    <source>
        <dbReference type="ARBA" id="ARBA00023034"/>
    </source>
</evidence>
<feature type="region of interest" description="Disordered" evidence="22">
    <location>
        <begin position="592"/>
        <end position="614"/>
    </location>
</feature>
<dbReference type="GO" id="GO:0005634">
    <property type="term" value="C:nucleus"/>
    <property type="evidence" value="ECO:0007669"/>
    <property type="project" value="TreeGrafter"/>
</dbReference>
<feature type="region of interest" description="Disordered" evidence="22">
    <location>
        <begin position="63"/>
        <end position="97"/>
    </location>
</feature>
<comment type="similarity">
    <text evidence="14">Belongs to the protein kinase superfamily. Ser/Thr protein kinase family. GCN2 subfamily.</text>
</comment>
<evidence type="ECO:0000256" key="20">
    <source>
        <dbReference type="ARBA" id="ARBA00084081"/>
    </source>
</evidence>
<evidence type="ECO:0000256" key="16">
    <source>
        <dbReference type="ARBA" id="ARBA00048679"/>
    </source>
</evidence>
<reference evidence="25" key="1">
    <citation type="submission" date="2025-08" db="UniProtKB">
        <authorList>
            <consortium name="RefSeq"/>
        </authorList>
    </citation>
    <scope>IDENTIFICATION</scope>
</reference>
<keyword evidence="6" id="KW-0479">Metal-binding</keyword>
<dbReference type="SUPFAM" id="SSF56112">
    <property type="entry name" value="Protein kinase-like (PK-like)"/>
    <property type="match status" value="1"/>
</dbReference>
<dbReference type="GO" id="GO:0000139">
    <property type="term" value="C:Golgi membrane"/>
    <property type="evidence" value="ECO:0007669"/>
    <property type="project" value="UniProtKB-SubCell"/>
</dbReference>
<dbReference type="GO" id="GO:0046872">
    <property type="term" value="F:metal ion binding"/>
    <property type="evidence" value="ECO:0007669"/>
    <property type="project" value="UniProtKB-KW"/>
</dbReference>
<evidence type="ECO:0000256" key="3">
    <source>
        <dbReference type="ARBA" id="ARBA00022527"/>
    </source>
</evidence>
<keyword evidence="12" id="KW-0472">Membrane</keyword>
<evidence type="ECO:0000256" key="5">
    <source>
        <dbReference type="ARBA" id="ARBA00022679"/>
    </source>
</evidence>
<dbReference type="RefSeq" id="XP_021041859.1">
    <property type="nucleotide sequence ID" value="XM_021186200.1"/>
</dbReference>
<feature type="binding site" evidence="21">
    <location>
        <position position="268"/>
    </location>
    <ligand>
        <name>ATP</name>
        <dbReference type="ChEBI" id="CHEBI:30616"/>
    </ligand>
</feature>
<dbReference type="GO" id="GO:0004674">
    <property type="term" value="F:protein serine/threonine kinase activity"/>
    <property type="evidence" value="ECO:0007669"/>
    <property type="project" value="UniProtKB-KW"/>
</dbReference>
<evidence type="ECO:0000256" key="7">
    <source>
        <dbReference type="ARBA" id="ARBA00022741"/>
    </source>
</evidence>
<dbReference type="Gene3D" id="1.10.510.10">
    <property type="entry name" value="Transferase(Phosphotransferase) domain 1"/>
    <property type="match status" value="1"/>
</dbReference>
<comment type="subunit">
    <text evidence="18">Interacts with CDC2-CCNB1 complex. Can also interact with PIN1 when phosphorylated by CDC2-CCNB1.</text>
</comment>
<dbReference type="InterPro" id="IPR008271">
    <property type="entry name" value="Ser/Thr_kinase_AS"/>
</dbReference>
<keyword evidence="11" id="KW-0333">Golgi apparatus</keyword>
<evidence type="ECO:0000256" key="22">
    <source>
        <dbReference type="SAM" id="MobiDB-lite"/>
    </source>
</evidence>
<evidence type="ECO:0000256" key="10">
    <source>
        <dbReference type="ARBA" id="ARBA00022842"/>
    </source>
</evidence>
<name>A0A6P5RCJ0_MUSCR</name>
<keyword evidence="9 21" id="KW-0067">ATP-binding</keyword>
<proteinExistence type="inferred from homology"/>
<keyword evidence="10" id="KW-0460">Magnesium</keyword>
<evidence type="ECO:0000256" key="21">
    <source>
        <dbReference type="PROSITE-ProRule" id="PRU10141"/>
    </source>
</evidence>
<organism evidence="24 25">
    <name type="scientific">Mus caroli</name>
    <name type="common">Ryukyu mouse</name>
    <name type="synonym">Ricefield mouse</name>
    <dbReference type="NCBI Taxonomy" id="10089"/>
    <lineage>
        <taxon>Eukaryota</taxon>
        <taxon>Metazoa</taxon>
        <taxon>Chordata</taxon>
        <taxon>Craniata</taxon>
        <taxon>Vertebrata</taxon>
        <taxon>Euteleostomi</taxon>
        <taxon>Mammalia</taxon>
        <taxon>Eutheria</taxon>
        <taxon>Euarchontoglires</taxon>
        <taxon>Glires</taxon>
        <taxon>Rodentia</taxon>
        <taxon>Myomorpha</taxon>
        <taxon>Muroidea</taxon>
        <taxon>Muridae</taxon>
        <taxon>Murinae</taxon>
        <taxon>Mus</taxon>
        <taxon>Mus</taxon>
    </lineage>
</organism>
<evidence type="ECO:0000256" key="2">
    <source>
        <dbReference type="ARBA" id="ARBA00012513"/>
    </source>
</evidence>
<evidence type="ECO:0000256" key="13">
    <source>
        <dbReference type="ARBA" id="ARBA00023306"/>
    </source>
</evidence>
<dbReference type="PANTHER" id="PTHR11042:SF183">
    <property type="entry name" value="MEMBRANE-ASSOCIATED TYROSINE- AND THREONINE-SPECIFIC CDC2-INHIBITORY KINASE"/>
    <property type="match status" value="1"/>
</dbReference>
<keyword evidence="5" id="KW-0808">Transferase</keyword>
<dbReference type="Proteomes" id="UP000515126">
    <property type="component" value="Chromosome 17"/>
</dbReference>
<evidence type="ECO:0000256" key="17">
    <source>
        <dbReference type="ARBA" id="ARBA00056966"/>
    </source>
</evidence>
<dbReference type="FunFam" id="3.30.200.20:FF:000280">
    <property type="entry name" value="membrane-associated tyrosine- and threonine-specific cdc2-inhibitory kinase"/>
    <property type="match status" value="1"/>
</dbReference>
<feature type="domain" description="Protein kinase" evidence="23">
    <location>
        <begin position="239"/>
        <end position="488"/>
    </location>
</feature>
<dbReference type="CTD" id="9088"/>
<evidence type="ECO:0000313" key="24">
    <source>
        <dbReference type="Proteomes" id="UP000515126"/>
    </source>
</evidence>
<evidence type="ECO:0000256" key="1">
    <source>
        <dbReference type="ARBA" id="ARBA00004395"/>
    </source>
</evidence>
<dbReference type="AlphaFoldDB" id="A0A6P5RCJ0"/>
<evidence type="ECO:0000256" key="18">
    <source>
        <dbReference type="ARBA" id="ARBA00064350"/>
    </source>
</evidence>
<keyword evidence="4" id="KW-0597">Phosphoprotein</keyword>
<dbReference type="SMART" id="SM00220">
    <property type="entry name" value="S_TKc"/>
    <property type="match status" value="1"/>
</dbReference>
<dbReference type="GO" id="GO:0051321">
    <property type="term" value="P:meiotic cell cycle"/>
    <property type="evidence" value="ECO:0007669"/>
    <property type="project" value="TreeGrafter"/>
</dbReference>
<keyword evidence="7 21" id="KW-0547">Nucleotide-binding</keyword>
<dbReference type="PROSITE" id="PS00108">
    <property type="entry name" value="PROTEIN_KINASE_ST"/>
    <property type="match status" value="1"/>
</dbReference>
<comment type="function">
    <text evidence="17">Acts as a negative regulator of entry into mitosis (G2 to M transition) by phosphorylation of the CDK1 kinase specifically when CDK1 is complexed to cyclins. Mediates phosphorylation of CDK1 predominantly on 'Thr-14'. Also involved in Golgi fragmentation. May be involved in phosphorylation of CDK1 on 'Tyr-15' to a lesser degree, however tyrosine kinase activity is unclear and may be indirect.</text>
</comment>
<dbReference type="EC" id="2.7.11.1" evidence="2"/>
<dbReference type="GeneID" id="110312532"/>
<gene>
    <name evidence="25" type="primary">Pkmyt1</name>
</gene>
<dbReference type="CDD" id="cd14050">
    <property type="entry name" value="PKc_Myt1"/>
    <property type="match status" value="1"/>
</dbReference>
<evidence type="ECO:0000256" key="6">
    <source>
        <dbReference type="ARBA" id="ARBA00022723"/>
    </source>
</evidence>
<dbReference type="InterPro" id="IPR000719">
    <property type="entry name" value="Prot_kinase_dom"/>
</dbReference>
<sequence>MPWALDPLHQAGAGPRASLGGASRPVWNFWRELAPRAFTGGSPSWRVLRPGVQRPRCPTPACLASARSPAASADPEPGTSLLRRAAPRPASPGTCGPHNLHVDNTTCVWQRSGSLVGHRTKCCLSGHIALCSDPLALAMTMPTEGTPPPLSGTPIPVPAYFRHAEPGFSLKRPGGLSRSLPPRPPAKGCIPVSRLFPPRTPGWHQPQPRRVSFLCETSEPLQSPGYDPSRPESFFQQNFQRLSRLGHGSYGEVFKVRSKEDGRLYAVKRYMSPFRGPKDRTRKLAEVGGHEKVGQHPHCVRLERAWEEGGILYLQTELCGPSLQQHCEAWGASLPEAQVWGYLRDILLALDHLHSQGLVHLDVKPANIFLGPRGRCKLGDFGLLVELGSTGAGEAQEGDPRYMAPELLQGSYGTAADVFSLGLTILEVACNMELPHGGEGWQQLRQGYLPPEFTAGLSSELRSVLAMMLEPDPQLRATAEALLALPMLRQPRPWNVLWYMAAEALSRGWALWQALVTLLCWLWHGLVHPASWLQPPGPPATPPGSPPCSPLLDSTLSSSWDNDSIGPSLSPETLLSRITRRTSTPRSRYIPRDALDLTDVDSEPPRGPCPTFEPRNLLSLFEDSLDPA</sequence>
<evidence type="ECO:0000256" key="15">
    <source>
        <dbReference type="ARBA" id="ARBA00047899"/>
    </source>
</evidence>
<protein>
    <recommendedName>
        <fullName evidence="19">Membrane-associated tyrosine- and threonine-specific cdc2-inhibitory kinase</fullName>
        <ecNumber evidence="2">2.7.11.1</ecNumber>
    </recommendedName>
    <alternativeName>
        <fullName evidence="20">Myt1 kinase</fullName>
    </alternativeName>
</protein>
<dbReference type="FunFam" id="1.10.510.10:FF:000315">
    <property type="entry name" value="membrane-associated tyrosine- and threonine-specific cdc2-inhibitory kinase"/>
    <property type="match status" value="1"/>
</dbReference>
<dbReference type="PANTHER" id="PTHR11042">
    <property type="entry name" value="EUKARYOTIC TRANSLATION INITIATION FACTOR 2-ALPHA KINASE EIF2-ALPHA KINASE -RELATED"/>
    <property type="match status" value="1"/>
</dbReference>
<keyword evidence="13" id="KW-0131">Cell cycle</keyword>
<dbReference type="Pfam" id="PF00069">
    <property type="entry name" value="Pkinase"/>
    <property type="match status" value="1"/>
</dbReference>
<dbReference type="InterPro" id="IPR050339">
    <property type="entry name" value="CC_SR_Kinase"/>
</dbReference>
<evidence type="ECO:0000256" key="8">
    <source>
        <dbReference type="ARBA" id="ARBA00022777"/>
    </source>
</evidence>